<evidence type="ECO:0000256" key="4">
    <source>
        <dbReference type="ARBA" id="ARBA00048707"/>
    </source>
</evidence>
<keyword evidence="6" id="KW-1185">Reference proteome</keyword>
<sequence>MGDKLLDSTQIINGLAVMLSFFVGYRYALKRGDAKDLSAGEGASAAVGAEMSSSMEAPVADKGYGGFNENFKMVLVVRNDLKMGKGKIAAQCGHGAVGAYQRAVGRTPRLLRAWENCGCAKIAVRVESEAELMAIKKAAERQQLNTCLIRDAGRTQIEPNSKTVLAIGPAAADDIDQVTGHLKLL</sequence>
<accession>A0A6P4J5P4</accession>
<keyword evidence="5" id="KW-0472">Membrane</keyword>
<comment type="catalytic activity">
    <reaction evidence="4">
        <text>an N-acyl-L-alpha-aminoacyl-tRNA + H2O = an N-acyl-L-amino acid + a tRNA + H(+)</text>
        <dbReference type="Rhea" id="RHEA:54448"/>
        <dbReference type="Rhea" id="RHEA-COMP:10123"/>
        <dbReference type="Rhea" id="RHEA-COMP:13883"/>
        <dbReference type="ChEBI" id="CHEBI:15377"/>
        <dbReference type="ChEBI" id="CHEBI:15378"/>
        <dbReference type="ChEBI" id="CHEBI:59874"/>
        <dbReference type="ChEBI" id="CHEBI:78442"/>
        <dbReference type="ChEBI" id="CHEBI:138191"/>
        <dbReference type="EC" id="3.1.1.29"/>
    </reaction>
</comment>
<evidence type="ECO:0000313" key="6">
    <source>
        <dbReference type="Proteomes" id="UP001652661"/>
    </source>
</evidence>
<gene>
    <name evidence="7" type="primary">LOC108080472</name>
</gene>
<evidence type="ECO:0000256" key="1">
    <source>
        <dbReference type="ARBA" id="ARBA00013260"/>
    </source>
</evidence>
<dbReference type="EC" id="3.1.1.29" evidence="1"/>
<evidence type="ECO:0000313" key="7">
    <source>
        <dbReference type="RefSeq" id="XP_017030706.1"/>
    </source>
</evidence>
<dbReference type="AlphaFoldDB" id="A0A6P4J5P4"/>
<proteinExistence type="inferred from homology"/>
<evidence type="ECO:0000256" key="2">
    <source>
        <dbReference type="ARBA" id="ARBA00022801"/>
    </source>
</evidence>
<keyword evidence="5" id="KW-1133">Transmembrane helix</keyword>
<dbReference type="Proteomes" id="UP001652661">
    <property type="component" value="Chromosome 3R"/>
</dbReference>
<dbReference type="NCBIfam" id="NF003314">
    <property type="entry name" value="PRK04322.1"/>
    <property type="match status" value="1"/>
</dbReference>
<dbReference type="SUPFAM" id="SSF102462">
    <property type="entry name" value="Peptidyl-tRNA hydrolase II"/>
    <property type="match status" value="1"/>
</dbReference>
<dbReference type="FunFam" id="3.40.1490.10:FF:000001">
    <property type="entry name" value="Peptidyl-tRNA hydrolase 2"/>
    <property type="match status" value="1"/>
</dbReference>
<dbReference type="InterPro" id="IPR002833">
    <property type="entry name" value="PTH2"/>
</dbReference>
<dbReference type="CDD" id="cd02430">
    <property type="entry name" value="PTH2"/>
    <property type="match status" value="1"/>
</dbReference>
<dbReference type="OMA" id="GHAAVEC"/>
<feature type="transmembrane region" description="Helical" evidence="5">
    <location>
        <begin position="12"/>
        <end position="29"/>
    </location>
</feature>
<organism evidence="6 7">
    <name type="scientific">Drosophila kikkawai</name>
    <name type="common">Fruit fly</name>
    <dbReference type="NCBI Taxonomy" id="30033"/>
    <lineage>
        <taxon>Eukaryota</taxon>
        <taxon>Metazoa</taxon>
        <taxon>Ecdysozoa</taxon>
        <taxon>Arthropoda</taxon>
        <taxon>Hexapoda</taxon>
        <taxon>Insecta</taxon>
        <taxon>Pterygota</taxon>
        <taxon>Neoptera</taxon>
        <taxon>Endopterygota</taxon>
        <taxon>Diptera</taxon>
        <taxon>Brachycera</taxon>
        <taxon>Muscomorpha</taxon>
        <taxon>Ephydroidea</taxon>
        <taxon>Drosophilidae</taxon>
        <taxon>Drosophila</taxon>
        <taxon>Sophophora</taxon>
    </lineage>
</organism>
<comment type="similarity">
    <text evidence="3">Belongs to the PTH2 family.</text>
</comment>
<dbReference type="NCBIfam" id="TIGR00283">
    <property type="entry name" value="arch_pth2"/>
    <property type="match status" value="1"/>
</dbReference>
<dbReference type="GeneID" id="108080472"/>
<dbReference type="PANTHER" id="PTHR12649">
    <property type="entry name" value="PEPTIDYL-TRNA HYDROLASE 2"/>
    <property type="match status" value="1"/>
</dbReference>
<dbReference type="RefSeq" id="XP_017030706.1">
    <property type="nucleotide sequence ID" value="XM_017175217.3"/>
</dbReference>
<dbReference type="OrthoDB" id="1733656at2759"/>
<dbReference type="GO" id="GO:0005829">
    <property type="term" value="C:cytosol"/>
    <property type="evidence" value="ECO:0007669"/>
    <property type="project" value="TreeGrafter"/>
</dbReference>
<protein>
    <recommendedName>
        <fullName evidence="1">peptidyl-tRNA hydrolase</fullName>
        <ecNumber evidence="1">3.1.1.29</ecNumber>
    </recommendedName>
</protein>
<evidence type="ECO:0000256" key="3">
    <source>
        <dbReference type="ARBA" id="ARBA00038050"/>
    </source>
</evidence>
<dbReference type="InterPro" id="IPR023476">
    <property type="entry name" value="Pep_tRNA_hydro_II_dom_sf"/>
</dbReference>
<evidence type="ECO:0000256" key="5">
    <source>
        <dbReference type="SAM" id="Phobius"/>
    </source>
</evidence>
<keyword evidence="5" id="KW-0812">Transmembrane</keyword>
<dbReference type="PANTHER" id="PTHR12649:SF11">
    <property type="entry name" value="PEPTIDYL-TRNA HYDROLASE 2, MITOCHONDRIAL"/>
    <property type="match status" value="1"/>
</dbReference>
<dbReference type="GO" id="GO:0004045">
    <property type="term" value="F:peptidyl-tRNA hydrolase activity"/>
    <property type="evidence" value="ECO:0007669"/>
    <property type="project" value="UniProtKB-EC"/>
</dbReference>
<reference evidence="7" key="1">
    <citation type="submission" date="2025-08" db="UniProtKB">
        <authorList>
            <consortium name="RefSeq"/>
        </authorList>
    </citation>
    <scope>IDENTIFICATION</scope>
    <source>
        <strain evidence="7">14028-0561.14</strain>
        <tissue evidence="7">Whole fly</tissue>
    </source>
</reference>
<name>A0A6P4J5P4_DROKI</name>
<dbReference type="Pfam" id="PF01981">
    <property type="entry name" value="PTH2"/>
    <property type="match status" value="1"/>
</dbReference>
<dbReference type="Gene3D" id="3.40.1490.10">
    <property type="entry name" value="Bit1"/>
    <property type="match status" value="1"/>
</dbReference>
<keyword evidence="2 7" id="KW-0378">Hydrolase</keyword>